<evidence type="ECO:0000313" key="3">
    <source>
        <dbReference type="Proteomes" id="UP000661858"/>
    </source>
</evidence>
<comment type="caution">
    <text evidence="2">The sequence shown here is derived from an EMBL/GenBank/DDBJ whole genome shotgun (WGS) entry which is preliminary data.</text>
</comment>
<dbReference type="EMBL" id="JAERRK010000003">
    <property type="protein sequence ID" value="MBL1082158.1"/>
    <property type="molecule type" value="Genomic_DNA"/>
</dbReference>
<dbReference type="AlphaFoldDB" id="A0A937EFQ7"/>
<dbReference type="PANTHER" id="PTHR43135:SF3">
    <property type="entry name" value="ALPHA-D-RIBOSE 1-METHYLPHOSPHONATE 5-TRIPHOSPHATE DIPHOSPHATASE"/>
    <property type="match status" value="1"/>
</dbReference>
<dbReference type="PANTHER" id="PTHR43135">
    <property type="entry name" value="ALPHA-D-RIBOSE 1-METHYLPHOSPHONATE 5-TRIPHOSPHATE DIPHOSPHATASE"/>
    <property type="match status" value="1"/>
</dbReference>
<proteinExistence type="predicted"/>
<name>A0A937EFQ7_9ACTN</name>
<sequence length="455" mass="49508">MRGGPGPDRPADEGRGGPVTADPRRQHLHGVAIPSLDAGTVFDVTVEDGVFSRIEPSGGRSGGETELWPGYTETHAHVSLPANWDDTADDPRIVALQYVYHGVTHVVDMFGFPLVADAWAAGREASTVPYPEIVHCGYAVTAMTNAAGLTGHGVEFPAPVHMIATETDLEHAIRSNVERGGTFLKVMFTDGTEQPDSPVKFSRLSRRVLEFSARIAAERGITAVIDCNTLQETRWAYECGFRLFAHSVRDRTLDAADWKEFEGARFVSTLAGLRPMIMTGEEFRAEYGREGFAETQDIRNLEFAQGIEKPYGIEFGCQETRTAALADMRRNALATLREGKLLIGTDSGNTGAYHGYSFLSELDLLRGDDASLEERLRHQATIGGRRYFDELSGDTRDAHPLSAGETATYNLHAPGRPLSALPLQTVVRGVPIDRQAVARTIAGLRAAGTDPEGEL</sequence>
<keyword evidence="3" id="KW-1185">Reference proteome</keyword>
<dbReference type="InterPro" id="IPR032466">
    <property type="entry name" value="Metal_Hydrolase"/>
</dbReference>
<organism evidence="2 3">
    <name type="scientific">Streptomyces actinomycinicus</name>
    <dbReference type="NCBI Taxonomy" id="1695166"/>
    <lineage>
        <taxon>Bacteria</taxon>
        <taxon>Bacillati</taxon>
        <taxon>Actinomycetota</taxon>
        <taxon>Actinomycetes</taxon>
        <taxon>Kitasatosporales</taxon>
        <taxon>Streptomycetaceae</taxon>
        <taxon>Streptomyces</taxon>
    </lineage>
</organism>
<evidence type="ECO:0000313" key="2">
    <source>
        <dbReference type="EMBL" id="MBL1082158.1"/>
    </source>
</evidence>
<dbReference type="InterPro" id="IPR051781">
    <property type="entry name" value="Metallo-dep_Hydrolase"/>
</dbReference>
<dbReference type="Proteomes" id="UP000661858">
    <property type="component" value="Unassembled WGS sequence"/>
</dbReference>
<dbReference type="GO" id="GO:0016787">
    <property type="term" value="F:hydrolase activity"/>
    <property type="evidence" value="ECO:0007669"/>
    <property type="project" value="UniProtKB-KW"/>
</dbReference>
<reference evidence="2" key="1">
    <citation type="submission" date="2021-01" db="EMBL/GenBank/DDBJ databases">
        <title>WGS of actinomycetes isolated from Thailand.</title>
        <authorList>
            <person name="Thawai C."/>
        </authorList>
    </citation>
    <scope>NUCLEOTIDE SEQUENCE</scope>
    <source>
        <strain evidence="2">RCU-197</strain>
    </source>
</reference>
<feature type="region of interest" description="Disordered" evidence="1">
    <location>
        <begin position="1"/>
        <end position="25"/>
    </location>
</feature>
<gene>
    <name evidence="2" type="ORF">JK359_09210</name>
</gene>
<dbReference type="Gene3D" id="3.20.20.140">
    <property type="entry name" value="Metal-dependent hydrolases"/>
    <property type="match status" value="1"/>
</dbReference>
<keyword evidence="2" id="KW-0378">Hydrolase</keyword>
<protein>
    <submittedName>
        <fullName evidence="2">Hydrolase</fullName>
    </submittedName>
</protein>
<accession>A0A937EFQ7</accession>
<evidence type="ECO:0000256" key="1">
    <source>
        <dbReference type="SAM" id="MobiDB-lite"/>
    </source>
</evidence>
<dbReference type="SUPFAM" id="SSF51556">
    <property type="entry name" value="Metallo-dependent hydrolases"/>
    <property type="match status" value="1"/>
</dbReference>